<keyword evidence="1" id="KW-0732">Signal</keyword>
<dbReference type="GO" id="GO:0009254">
    <property type="term" value="P:peptidoglycan turnover"/>
    <property type="evidence" value="ECO:0007669"/>
    <property type="project" value="InterPro"/>
</dbReference>
<feature type="domain" description="G5" evidence="2">
    <location>
        <begin position="149"/>
        <end position="229"/>
    </location>
</feature>
<proteinExistence type="predicted"/>
<dbReference type="InterPro" id="IPR059180">
    <property type="entry name" value="3D_YorM"/>
</dbReference>
<name>A0A1W1ZBT8_9FIRM</name>
<keyword evidence="4" id="KW-1185">Reference proteome</keyword>
<dbReference type="Proteomes" id="UP000192790">
    <property type="component" value="Unassembled WGS sequence"/>
</dbReference>
<evidence type="ECO:0000313" key="3">
    <source>
        <dbReference type="EMBL" id="SMC45880.1"/>
    </source>
</evidence>
<dbReference type="Pfam" id="PF06725">
    <property type="entry name" value="3D"/>
    <property type="match status" value="1"/>
</dbReference>
<dbReference type="Gene3D" id="2.40.40.10">
    <property type="entry name" value="RlpA-like domain"/>
    <property type="match status" value="1"/>
</dbReference>
<dbReference type="PANTHER" id="PTHR39160">
    <property type="entry name" value="CELL WALL-BINDING PROTEIN YOCH"/>
    <property type="match status" value="1"/>
</dbReference>
<dbReference type="InterPro" id="IPR010611">
    <property type="entry name" value="3D_dom"/>
</dbReference>
<dbReference type="EMBL" id="FWXW01000002">
    <property type="protein sequence ID" value="SMC45880.1"/>
    <property type="molecule type" value="Genomic_DNA"/>
</dbReference>
<dbReference type="Gene3D" id="2.20.230.10">
    <property type="entry name" value="Resuscitation-promoting factor rpfb"/>
    <property type="match status" value="1"/>
</dbReference>
<dbReference type="STRING" id="1122930.SAMN02745168_0953"/>
<dbReference type="PANTHER" id="PTHR39160:SF4">
    <property type="entry name" value="RESUSCITATION-PROMOTING FACTOR RPFB"/>
    <property type="match status" value="1"/>
</dbReference>
<dbReference type="GO" id="GO:0019867">
    <property type="term" value="C:outer membrane"/>
    <property type="evidence" value="ECO:0007669"/>
    <property type="project" value="InterPro"/>
</dbReference>
<dbReference type="SUPFAM" id="SSF50685">
    <property type="entry name" value="Barwin-like endoglucanases"/>
    <property type="match status" value="1"/>
</dbReference>
<sequence>MPKQILSDAFRTVWSARWRIGTTLLVFSLFVGVLANTVSAKTVYIVSDSEQTAPLDAYDETSHDLLVQAGIQADVSGETGVLGASSSQLIVNRSQVVTVKYNGAASSIMANTNETVSSILSRLGIDVSSRDIVSVDIGDTAESGMVISVTRKMIYYQQVSETLGYDTQRVADPSVPLGTETVTQSGTAGSKTCTYEIVYEDGEEISRQLVNEEVAVEPVDEIVTYGTRALKIGFSDPIKSVSAFAGGGGIITTSSGATIQFSDAITCTATAYTTEGKSWKTTSTGTTARYGAIAVDPTVIPYGTKMYIVSNDGRYIYGIAVAEDCGGSIKGKKIDLFFDTYDECITFGRRDCTVYILN</sequence>
<dbReference type="AlphaFoldDB" id="A0A1W1ZBT8"/>
<dbReference type="InterPro" id="IPR051933">
    <property type="entry name" value="Resuscitation_pf_RpfB"/>
</dbReference>
<evidence type="ECO:0000259" key="2">
    <source>
        <dbReference type="PROSITE" id="PS51109"/>
    </source>
</evidence>
<dbReference type="PROSITE" id="PS51109">
    <property type="entry name" value="G5"/>
    <property type="match status" value="1"/>
</dbReference>
<protein>
    <submittedName>
        <fullName evidence="3">3D domain-containing protein</fullName>
    </submittedName>
</protein>
<accession>A0A1W1ZBT8</accession>
<dbReference type="OrthoDB" id="9798935at2"/>
<dbReference type="GO" id="GO:0004553">
    <property type="term" value="F:hydrolase activity, hydrolyzing O-glycosyl compounds"/>
    <property type="evidence" value="ECO:0007669"/>
    <property type="project" value="InterPro"/>
</dbReference>
<dbReference type="Pfam" id="PF07501">
    <property type="entry name" value="G5"/>
    <property type="match status" value="1"/>
</dbReference>
<gene>
    <name evidence="3" type="ORF">SAMN02745168_0953</name>
</gene>
<dbReference type="CDD" id="cd14667">
    <property type="entry name" value="3D_containing_proteins"/>
    <property type="match status" value="1"/>
</dbReference>
<dbReference type="SMART" id="SM01208">
    <property type="entry name" value="G5"/>
    <property type="match status" value="1"/>
</dbReference>
<organism evidence="3 4">
    <name type="scientific">Papillibacter cinnamivorans DSM 12816</name>
    <dbReference type="NCBI Taxonomy" id="1122930"/>
    <lineage>
        <taxon>Bacteria</taxon>
        <taxon>Bacillati</taxon>
        <taxon>Bacillota</taxon>
        <taxon>Clostridia</taxon>
        <taxon>Eubacteriales</taxon>
        <taxon>Oscillospiraceae</taxon>
        <taxon>Papillibacter</taxon>
    </lineage>
</organism>
<dbReference type="RefSeq" id="WP_159448005.1">
    <property type="nucleotide sequence ID" value="NZ_FWXW01000002.1"/>
</dbReference>
<reference evidence="3 4" key="1">
    <citation type="submission" date="2017-04" db="EMBL/GenBank/DDBJ databases">
        <authorList>
            <person name="Afonso C.L."/>
            <person name="Miller P.J."/>
            <person name="Scott M.A."/>
            <person name="Spackman E."/>
            <person name="Goraichik I."/>
            <person name="Dimitrov K.M."/>
            <person name="Suarez D.L."/>
            <person name="Swayne D.E."/>
        </authorList>
    </citation>
    <scope>NUCLEOTIDE SEQUENCE [LARGE SCALE GENOMIC DNA]</scope>
    <source>
        <strain evidence="3 4">DSM 12816</strain>
    </source>
</reference>
<dbReference type="InterPro" id="IPR036908">
    <property type="entry name" value="RlpA-like_sf"/>
</dbReference>
<dbReference type="InterPro" id="IPR011098">
    <property type="entry name" value="G5_dom"/>
</dbReference>
<evidence type="ECO:0000256" key="1">
    <source>
        <dbReference type="ARBA" id="ARBA00022729"/>
    </source>
</evidence>
<evidence type="ECO:0000313" key="4">
    <source>
        <dbReference type="Proteomes" id="UP000192790"/>
    </source>
</evidence>